<dbReference type="InterPro" id="IPR025412">
    <property type="entry name" value="DUF4304"/>
</dbReference>
<evidence type="ECO:0000313" key="1">
    <source>
        <dbReference type="EMBL" id="MBG6100176.1"/>
    </source>
</evidence>
<reference evidence="1 2" key="1">
    <citation type="submission" date="2020-11" db="EMBL/GenBank/DDBJ databases">
        <title>Sequencing the genomes of 1000 actinobacteria strains.</title>
        <authorList>
            <person name="Klenk H.-P."/>
        </authorList>
    </citation>
    <scope>NUCLEOTIDE SEQUENCE [LARGE SCALE GENOMIC DNA]</scope>
    <source>
        <strain evidence="1 2">DSM 101695</strain>
    </source>
</reference>
<evidence type="ECO:0000313" key="2">
    <source>
        <dbReference type="Proteomes" id="UP000631791"/>
    </source>
</evidence>
<keyword evidence="2" id="KW-1185">Reference proteome</keyword>
<proteinExistence type="predicted"/>
<protein>
    <recommendedName>
        <fullName evidence="3">DUF4304 domain-containing protein</fullName>
    </recommendedName>
</protein>
<dbReference type="Pfam" id="PF14137">
    <property type="entry name" value="DUF4304"/>
    <property type="match status" value="1"/>
</dbReference>
<dbReference type="RefSeq" id="WP_196919385.1">
    <property type="nucleotide sequence ID" value="NZ_JADOTY010000001.1"/>
</dbReference>
<name>A0ABS0JV05_9ACTN</name>
<gene>
    <name evidence="1" type="ORF">IW249_000590</name>
</gene>
<sequence>MGDVQATYRAMLRDDIAPALRVLGLNGSGSRYSLPDPESWALLGFQSSRFNTSEALTFTVNLCAMSRLVWESLRREQSHLPEKPSPGTFYGRFVWSCRRGHLMPENRDVWWDLDEDADAKAVASEVVAAISAYGLPALRERL</sequence>
<organism evidence="1 2">
    <name type="scientific">Micromonospora vinacea</name>
    <dbReference type="NCBI Taxonomy" id="709878"/>
    <lineage>
        <taxon>Bacteria</taxon>
        <taxon>Bacillati</taxon>
        <taxon>Actinomycetota</taxon>
        <taxon>Actinomycetes</taxon>
        <taxon>Micromonosporales</taxon>
        <taxon>Micromonosporaceae</taxon>
        <taxon>Micromonospora</taxon>
    </lineage>
</organism>
<evidence type="ECO:0008006" key="3">
    <source>
        <dbReference type="Google" id="ProtNLM"/>
    </source>
</evidence>
<accession>A0ABS0JV05</accession>
<dbReference type="EMBL" id="JADOTY010000001">
    <property type="protein sequence ID" value="MBG6100176.1"/>
    <property type="molecule type" value="Genomic_DNA"/>
</dbReference>
<dbReference type="Proteomes" id="UP000631791">
    <property type="component" value="Unassembled WGS sequence"/>
</dbReference>
<comment type="caution">
    <text evidence="1">The sequence shown here is derived from an EMBL/GenBank/DDBJ whole genome shotgun (WGS) entry which is preliminary data.</text>
</comment>